<comment type="catalytic activity">
    <reaction evidence="5">
        <text>nicotinate beta-D-ribonucleotide + CO2 + diphosphate = quinolinate + 5-phospho-alpha-D-ribose 1-diphosphate + 2 H(+)</text>
        <dbReference type="Rhea" id="RHEA:12733"/>
        <dbReference type="ChEBI" id="CHEBI:15378"/>
        <dbReference type="ChEBI" id="CHEBI:16526"/>
        <dbReference type="ChEBI" id="CHEBI:29959"/>
        <dbReference type="ChEBI" id="CHEBI:33019"/>
        <dbReference type="ChEBI" id="CHEBI:57502"/>
        <dbReference type="ChEBI" id="CHEBI:58017"/>
        <dbReference type="EC" id="2.4.2.19"/>
    </reaction>
</comment>
<comment type="similarity">
    <text evidence="1 5">Belongs to the NadC/ModD family.</text>
</comment>
<dbReference type="SUPFAM" id="SSF51690">
    <property type="entry name" value="Nicotinate/Quinolinate PRTase C-terminal domain-like"/>
    <property type="match status" value="1"/>
</dbReference>
<dbReference type="OrthoDB" id="115072at2157"/>
<feature type="domain" description="Quinolinate phosphoribosyl transferase N-terminal" evidence="7">
    <location>
        <begin position="16"/>
        <end position="97"/>
    </location>
</feature>
<dbReference type="CDD" id="cd01573">
    <property type="entry name" value="modD_like"/>
    <property type="match status" value="1"/>
</dbReference>
<evidence type="ECO:0000256" key="2">
    <source>
        <dbReference type="ARBA" id="ARBA00022642"/>
    </source>
</evidence>
<sequence length="262" mass="29303">MDLFDLYLDEDCPYGDETTDLLGIEGNGRLRIMSREHGVAACMEELAAFYRKKGLEVTAYVREGGEFNPHDVVFEAKGDLRQLFKLWRISQTFLSMVCAIAATTRLYVETARKVNKNVIIATSRKTHPGMRRFELQAVRAGGGDHHRNSLSDSILITQNHLGVVGDLTEMQAVRRIEIEPRDEEEALKYAKTADMLLLDHLSPADIQRIVPVIKERNPGVMIAVGGISVQNIADYASLVDIIVISAPYYAPPLDLTARVYRA</sequence>
<reference evidence="9" key="1">
    <citation type="submission" date="2012-02" db="EMBL/GenBank/DDBJ databases">
        <title>Complete sequence of chromosome of Methanomethylovorans hollandica DSM 15978.</title>
        <authorList>
            <person name="Lucas S."/>
            <person name="Copeland A."/>
            <person name="Lapidus A."/>
            <person name="Glavina del Rio T."/>
            <person name="Dalin E."/>
            <person name="Tice H."/>
            <person name="Bruce D."/>
            <person name="Goodwin L."/>
            <person name="Pitluck S."/>
            <person name="Peters L."/>
            <person name="Mikhailova N."/>
            <person name="Held B."/>
            <person name="Kyrpides N."/>
            <person name="Mavromatis K."/>
            <person name="Ivanova N."/>
            <person name="Brettin T."/>
            <person name="Detter J.C."/>
            <person name="Han C."/>
            <person name="Larimer F."/>
            <person name="Land M."/>
            <person name="Hauser L."/>
            <person name="Markowitz V."/>
            <person name="Cheng J.-F."/>
            <person name="Hugenholtz P."/>
            <person name="Woyke T."/>
            <person name="Wu D."/>
            <person name="Spring S."/>
            <person name="Schroeder M."/>
            <person name="Brambilla E."/>
            <person name="Klenk H.-P."/>
            <person name="Eisen J.A."/>
        </authorList>
    </citation>
    <scope>NUCLEOTIDE SEQUENCE [LARGE SCALE GENOMIC DNA]</scope>
    <source>
        <strain evidence="9">DSM 15978 / NBRC 107637 / DMS1</strain>
    </source>
</reference>
<keyword evidence="9" id="KW-1185">Reference proteome</keyword>
<organism evidence="8 9">
    <name type="scientific">Methanomethylovorans hollandica (strain DSM 15978 / NBRC 107637 / DMS1)</name>
    <dbReference type="NCBI Taxonomy" id="867904"/>
    <lineage>
        <taxon>Archaea</taxon>
        <taxon>Methanobacteriati</taxon>
        <taxon>Methanobacteriota</taxon>
        <taxon>Stenosarchaea group</taxon>
        <taxon>Methanomicrobia</taxon>
        <taxon>Methanosarcinales</taxon>
        <taxon>Methanosarcinaceae</taxon>
        <taxon>Methanomethylovorans</taxon>
    </lineage>
</organism>
<keyword evidence="3 5" id="KW-0328">Glycosyltransferase</keyword>
<name>L0L289_METHD</name>
<dbReference type="InterPro" id="IPR002638">
    <property type="entry name" value="Quinolinate_PRibosylTrfase_C"/>
</dbReference>
<dbReference type="FunFam" id="3.20.20.70:FF:000030">
    <property type="entry name" value="Nicotinate-nucleotide pyrophosphorylase, carboxylating"/>
    <property type="match status" value="1"/>
</dbReference>
<keyword evidence="2 5" id="KW-0662">Pyridine nucleotide biosynthesis</keyword>
<dbReference type="PANTHER" id="PTHR32179">
    <property type="entry name" value="NICOTINATE-NUCLEOTIDE PYROPHOSPHORYLASE [CARBOXYLATING]"/>
    <property type="match status" value="1"/>
</dbReference>
<proteinExistence type="inferred from homology"/>
<dbReference type="GO" id="GO:0034213">
    <property type="term" value="P:quinolinate catabolic process"/>
    <property type="evidence" value="ECO:0007669"/>
    <property type="project" value="TreeGrafter"/>
</dbReference>
<dbReference type="SUPFAM" id="SSF54675">
    <property type="entry name" value="Nicotinate/Quinolinate PRTase N-terminal domain-like"/>
    <property type="match status" value="1"/>
</dbReference>
<dbReference type="GO" id="GO:0004514">
    <property type="term" value="F:nicotinate-nucleotide diphosphorylase (carboxylating) activity"/>
    <property type="evidence" value="ECO:0007669"/>
    <property type="project" value="UniProtKB-EC"/>
</dbReference>
<evidence type="ECO:0000256" key="3">
    <source>
        <dbReference type="ARBA" id="ARBA00022676"/>
    </source>
</evidence>
<comment type="function">
    <text evidence="5">Involved in the catabolism of quinolinic acid (QA).</text>
</comment>
<comment type="subunit">
    <text evidence="5">Hexamer formed by 3 homodimers.</text>
</comment>
<dbReference type="InterPro" id="IPR013785">
    <property type="entry name" value="Aldolase_TIM"/>
</dbReference>
<evidence type="ECO:0000259" key="6">
    <source>
        <dbReference type="Pfam" id="PF01729"/>
    </source>
</evidence>
<dbReference type="PIRSF" id="PIRSF006250">
    <property type="entry name" value="NadC_ModD"/>
    <property type="match status" value="1"/>
</dbReference>
<dbReference type="HOGENOM" id="CLU_039622_2_0_2"/>
<evidence type="ECO:0000256" key="4">
    <source>
        <dbReference type="ARBA" id="ARBA00022679"/>
    </source>
</evidence>
<dbReference type="InterPro" id="IPR022412">
    <property type="entry name" value="Quinolinate_PRibosylTrfase_N"/>
</dbReference>
<accession>L0L289</accession>
<gene>
    <name evidence="8" type="ordered locus">Metho_2383</name>
</gene>
<dbReference type="InterPro" id="IPR027277">
    <property type="entry name" value="NadC/ModD"/>
</dbReference>
<dbReference type="AlphaFoldDB" id="L0L289"/>
<dbReference type="GeneID" id="14408461"/>
<dbReference type="Pfam" id="PF01729">
    <property type="entry name" value="QRPTase_C"/>
    <property type="match status" value="1"/>
</dbReference>
<evidence type="ECO:0000259" key="7">
    <source>
        <dbReference type="Pfam" id="PF02749"/>
    </source>
</evidence>
<feature type="domain" description="Quinolinate phosphoribosyl transferase C-terminal" evidence="6">
    <location>
        <begin position="100"/>
        <end position="256"/>
    </location>
</feature>
<dbReference type="UniPathway" id="UPA00253">
    <property type="reaction ID" value="UER00331"/>
</dbReference>
<dbReference type="GO" id="GO:0009435">
    <property type="term" value="P:NAD+ biosynthetic process"/>
    <property type="evidence" value="ECO:0007669"/>
    <property type="project" value="UniProtKB-UniPathway"/>
</dbReference>
<dbReference type="Gene3D" id="3.90.1170.20">
    <property type="entry name" value="Quinolinate phosphoribosyl transferase, N-terminal domain"/>
    <property type="match status" value="1"/>
</dbReference>
<evidence type="ECO:0000313" key="9">
    <source>
        <dbReference type="Proteomes" id="UP000010866"/>
    </source>
</evidence>
<dbReference type="Gene3D" id="3.20.20.70">
    <property type="entry name" value="Aldolase class I"/>
    <property type="match status" value="1"/>
</dbReference>
<evidence type="ECO:0000313" key="8">
    <source>
        <dbReference type="EMBL" id="AGB50533.1"/>
    </source>
</evidence>
<protein>
    <recommendedName>
        <fullName evidence="5">Nicotinate-nucleotide pyrophosphorylase [carboxylating]</fullName>
        <ecNumber evidence="5">2.4.2.19</ecNumber>
    </recommendedName>
    <alternativeName>
        <fullName evidence="5">Quinolinate phosphoribosyltransferase [decarboxylating]</fullName>
    </alternativeName>
</protein>
<dbReference type="Pfam" id="PF02749">
    <property type="entry name" value="QRPTase_N"/>
    <property type="match status" value="1"/>
</dbReference>
<evidence type="ECO:0000256" key="5">
    <source>
        <dbReference type="PIRNR" id="PIRNR006250"/>
    </source>
</evidence>
<comment type="pathway">
    <text evidence="5">Cofactor biosynthesis; NAD(+) biosynthesis; nicotinate D-ribonucleotide from quinolinate: step 1/1.</text>
</comment>
<evidence type="ECO:0000256" key="1">
    <source>
        <dbReference type="ARBA" id="ARBA00009400"/>
    </source>
</evidence>
<dbReference type="InterPro" id="IPR036068">
    <property type="entry name" value="Nicotinate_pribotase-like_C"/>
</dbReference>
<dbReference type="Proteomes" id="UP000010866">
    <property type="component" value="Chromosome"/>
</dbReference>
<dbReference type="InterPro" id="IPR037128">
    <property type="entry name" value="Quinolinate_PRibosylTase_N_sf"/>
</dbReference>
<dbReference type="KEGG" id="mhz:Metho_2383"/>
<dbReference type="GO" id="GO:0005737">
    <property type="term" value="C:cytoplasm"/>
    <property type="evidence" value="ECO:0007669"/>
    <property type="project" value="TreeGrafter"/>
</dbReference>
<keyword evidence="4 5" id="KW-0808">Transferase</keyword>
<dbReference type="EC" id="2.4.2.19" evidence="5"/>
<dbReference type="EMBL" id="CP003362">
    <property type="protein sequence ID" value="AGB50533.1"/>
    <property type="molecule type" value="Genomic_DNA"/>
</dbReference>
<dbReference type="PANTHER" id="PTHR32179:SF3">
    <property type="entry name" value="NICOTINATE-NUCLEOTIDE PYROPHOSPHORYLASE [CARBOXYLATING]"/>
    <property type="match status" value="1"/>
</dbReference>
<dbReference type="STRING" id="867904.Metho_2383"/>
<dbReference type="RefSeq" id="WP_015325698.1">
    <property type="nucleotide sequence ID" value="NC_019977.1"/>
</dbReference>